<name>A0AAU9W8S7_9CNID</name>
<reference evidence="1 2" key="1">
    <citation type="submission" date="2022-05" db="EMBL/GenBank/DDBJ databases">
        <authorList>
            <consortium name="Genoscope - CEA"/>
            <person name="William W."/>
        </authorList>
    </citation>
    <scope>NUCLEOTIDE SEQUENCE [LARGE SCALE GENOMIC DNA]</scope>
</reference>
<organism evidence="1 2">
    <name type="scientific">Pocillopora meandrina</name>
    <dbReference type="NCBI Taxonomy" id="46732"/>
    <lineage>
        <taxon>Eukaryota</taxon>
        <taxon>Metazoa</taxon>
        <taxon>Cnidaria</taxon>
        <taxon>Anthozoa</taxon>
        <taxon>Hexacorallia</taxon>
        <taxon>Scleractinia</taxon>
        <taxon>Astrocoeniina</taxon>
        <taxon>Pocilloporidae</taxon>
        <taxon>Pocillopora</taxon>
    </lineage>
</organism>
<proteinExistence type="predicted"/>
<evidence type="ECO:0000313" key="2">
    <source>
        <dbReference type="Proteomes" id="UP001159428"/>
    </source>
</evidence>
<evidence type="ECO:0000313" key="1">
    <source>
        <dbReference type="EMBL" id="CAH3045749.1"/>
    </source>
</evidence>
<dbReference type="EMBL" id="CALNXJ010000008">
    <property type="protein sequence ID" value="CAH3045749.1"/>
    <property type="molecule type" value="Genomic_DNA"/>
</dbReference>
<accession>A0AAU9W8S7</accession>
<dbReference type="AlphaFoldDB" id="A0AAU9W8S7"/>
<comment type="caution">
    <text evidence="1">The sequence shown here is derived from an EMBL/GenBank/DDBJ whole genome shotgun (WGS) entry which is preliminary data.</text>
</comment>
<keyword evidence="2" id="KW-1185">Reference proteome</keyword>
<sequence length="116" mass="12772">MDGVSSQPVMQVIVYNPVYNVENARQGSKKTGVTCLLTEARSGKSDQKERLEDLIKSLQENSPKLYGTKVLDTTSIDALPVVNTCFGQCLVGSFGSYQLSVTESIYGYICNRILRI</sequence>
<dbReference type="Proteomes" id="UP001159428">
    <property type="component" value="Unassembled WGS sequence"/>
</dbReference>
<protein>
    <submittedName>
        <fullName evidence="1">Uncharacterized protein</fullName>
    </submittedName>
</protein>
<gene>
    <name evidence="1" type="ORF">PMEA_00033760</name>
</gene>